<feature type="domain" description="HTH cro/C1-type" evidence="1">
    <location>
        <begin position="2"/>
        <end position="31"/>
    </location>
</feature>
<dbReference type="Proteomes" id="UP000234662">
    <property type="component" value="Unassembled WGS sequence"/>
</dbReference>
<name>A0A2I1R3E1_9ACTN</name>
<evidence type="ECO:0000313" key="2">
    <source>
        <dbReference type="EMBL" id="PKZ63619.1"/>
    </source>
</evidence>
<evidence type="ECO:0000313" key="3">
    <source>
        <dbReference type="Proteomes" id="UP000234662"/>
    </source>
</evidence>
<comment type="caution">
    <text evidence="2">The sequence shown here is derived from an EMBL/GenBank/DDBJ whole genome shotgun (WGS) entry which is preliminary data.</text>
</comment>
<dbReference type="InterPro" id="IPR010982">
    <property type="entry name" value="Lambda_DNA-bd_dom_sf"/>
</dbReference>
<gene>
    <name evidence="2" type="ORF">CYJ73_21270</name>
</gene>
<protein>
    <recommendedName>
        <fullName evidence="1">HTH cro/C1-type domain-containing protein</fullName>
    </recommendedName>
</protein>
<accession>A0A2I1R3E1</accession>
<reference evidence="2 3" key="1">
    <citation type="submission" date="2017-12" db="EMBL/GenBank/DDBJ databases">
        <title>Phylogenetic diversity of female urinary microbiome.</title>
        <authorList>
            <person name="Thomas-White K."/>
            <person name="Wolfe A.J."/>
        </authorList>
    </citation>
    <scope>NUCLEOTIDE SEQUENCE [LARGE SCALE GENOMIC DNA]</scope>
    <source>
        <strain evidence="2 3">UMB0777</strain>
    </source>
</reference>
<evidence type="ECO:0000259" key="1">
    <source>
        <dbReference type="PROSITE" id="PS50943"/>
    </source>
</evidence>
<dbReference type="AlphaFoldDB" id="A0A2I1R3E1"/>
<organism evidence="2 3">
    <name type="scientific">Gordonia terrae</name>
    <dbReference type="NCBI Taxonomy" id="2055"/>
    <lineage>
        <taxon>Bacteria</taxon>
        <taxon>Bacillati</taxon>
        <taxon>Actinomycetota</taxon>
        <taxon>Actinomycetes</taxon>
        <taxon>Mycobacteriales</taxon>
        <taxon>Gordoniaceae</taxon>
        <taxon>Gordonia</taxon>
    </lineage>
</organism>
<proteinExistence type="predicted"/>
<dbReference type="Gene3D" id="1.10.260.40">
    <property type="entry name" value="lambda repressor-like DNA-binding domains"/>
    <property type="match status" value="1"/>
</dbReference>
<dbReference type="EMBL" id="PKJC01000023">
    <property type="protein sequence ID" value="PKZ63619.1"/>
    <property type="molecule type" value="Genomic_DNA"/>
</dbReference>
<dbReference type="GO" id="GO:0003677">
    <property type="term" value="F:DNA binding"/>
    <property type="evidence" value="ECO:0007669"/>
    <property type="project" value="InterPro"/>
</dbReference>
<dbReference type="PROSITE" id="PS50943">
    <property type="entry name" value="HTH_CROC1"/>
    <property type="match status" value="1"/>
</dbReference>
<dbReference type="InterPro" id="IPR001387">
    <property type="entry name" value="Cro/C1-type_HTH"/>
</dbReference>
<sequence>MSSLRHGRVQSPSLTTVAALAAGFDVDIAFFTTDFHHRHHHETMAQRVRLARISRRHYRLAAAVCDLPPSNRETAFALIGILEAQEAAKAGHSLNSVWGQHG</sequence>